<comment type="caution">
    <text evidence="3">The sequence shown here is derived from an EMBL/GenBank/DDBJ whole genome shotgun (WGS) entry which is preliminary data.</text>
</comment>
<dbReference type="AlphaFoldDB" id="A0A928VHQ3"/>
<dbReference type="SUPFAM" id="SSF116726">
    <property type="entry name" value="TrkA C-terminal domain-like"/>
    <property type="match status" value="1"/>
</dbReference>
<feature type="domain" description="RCK C-terminal" evidence="2">
    <location>
        <begin position="154"/>
        <end position="233"/>
    </location>
</feature>
<dbReference type="Pfam" id="PF02254">
    <property type="entry name" value="TrkA_N"/>
    <property type="match status" value="1"/>
</dbReference>
<organism evidence="3 4">
    <name type="scientific">Romeriopsis navalis LEGE 11480</name>
    <dbReference type="NCBI Taxonomy" id="2777977"/>
    <lineage>
        <taxon>Bacteria</taxon>
        <taxon>Bacillati</taxon>
        <taxon>Cyanobacteriota</taxon>
        <taxon>Cyanophyceae</taxon>
        <taxon>Leptolyngbyales</taxon>
        <taxon>Leptolyngbyaceae</taxon>
        <taxon>Romeriopsis</taxon>
        <taxon>Romeriopsis navalis</taxon>
    </lineage>
</organism>
<evidence type="ECO:0000259" key="2">
    <source>
        <dbReference type="PROSITE" id="PS51202"/>
    </source>
</evidence>
<reference evidence="3" key="1">
    <citation type="submission" date="2020-10" db="EMBL/GenBank/DDBJ databases">
        <authorList>
            <person name="Castelo-Branco R."/>
            <person name="Eusebio N."/>
            <person name="Adriana R."/>
            <person name="Vieira A."/>
            <person name="Brugerolle De Fraissinette N."/>
            <person name="Rezende De Castro R."/>
            <person name="Schneider M.P."/>
            <person name="Vasconcelos V."/>
            <person name="Leao P.N."/>
        </authorList>
    </citation>
    <scope>NUCLEOTIDE SEQUENCE</scope>
    <source>
        <strain evidence="3">LEGE 11480</strain>
    </source>
</reference>
<sequence>MDLSSLGFFSSLKSGRQIKQFAVVGLGRFGRAVCETLHNQGYDVLGIDSDEERVSQALNDQIVGHARAIDSTNPCALEEAGLFEQDTVIVAIGNYIQESIITTLNLKEGGVPHLVAKASSETHSKLLKKVGADHVVFPEHDGGCSLARSLTKPGLLERFELDPEHSIVEVIVPESFDGKTIMDLQMRSRYGVNLIAHSKDGKFIVNPDPMTALQQGTAIVVVGANCDIEKLPI</sequence>
<name>A0A928VHQ3_9CYAN</name>
<proteinExistence type="predicted"/>
<dbReference type="EMBL" id="JADEXQ010000007">
    <property type="protein sequence ID" value="MBE9028813.1"/>
    <property type="molecule type" value="Genomic_DNA"/>
</dbReference>
<gene>
    <name evidence="3" type="ORF">IQ266_03440</name>
</gene>
<feature type="domain" description="RCK N-terminal" evidence="1">
    <location>
        <begin position="18"/>
        <end position="136"/>
    </location>
</feature>
<protein>
    <submittedName>
        <fullName evidence="3">TrkA family potassium uptake protein</fullName>
    </submittedName>
</protein>
<keyword evidence="4" id="KW-1185">Reference proteome</keyword>
<dbReference type="PROSITE" id="PS51201">
    <property type="entry name" value="RCK_N"/>
    <property type="match status" value="1"/>
</dbReference>
<dbReference type="InterPro" id="IPR003148">
    <property type="entry name" value="RCK_N"/>
</dbReference>
<dbReference type="Pfam" id="PF02080">
    <property type="entry name" value="TrkA_C"/>
    <property type="match status" value="1"/>
</dbReference>
<evidence type="ECO:0000313" key="3">
    <source>
        <dbReference type="EMBL" id="MBE9028813.1"/>
    </source>
</evidence>
<dbReference type="InterPro" id="IPR036291">
    <property type="entry name" value="NAD(P)-bd_dom_sf"/>
</dbReference>
<dbReference type="Proteomes" id="UP000625316">
    <property type="component" value="Unassembled WGS sequence"/>
</dbReference>
<dbReference type="GO" id="GO:0008324">
    <property type="term" value="F:monoatomic cation transmembrane transporter activity"/>
    <property type="evidence" value="ECO:0007669"/>
    <property type="project" value="InterPro"/>
</dbReference>
<dbReference type="PANTHER" id="PTHR43833">
    <property type="entry name" value="POTASSIUM CHANNEL PROTEIN 2-RELATED-RELATED"/>
    <property type="match status" value="1"/>
</dbReference>
<accession>A0A928VHQ3</accession>
<evidence type="ECO:0000259" key="1">
    <source>
        <dbReference type="PROSITE" id="PS51201"/>
    </source>
</evidence>
<dbReference type="SUPFAM" id="SSF51735">
    <property type="entry name" value="NAD(P)-binding Rossmann-fold domains"/>
    <property type="match status" value="1"/>
</dbReference>
<dbReference type="InterPro" id="IPR006037">
    <property type="entry name" value="RCK_C"/>
</dbReference>
<dbReference type="PANTHER" id="PTHR43833:SF7">
    <property type="entry name" value="KTR SYSTEM POTASSIUM UPTAKE PROTEIN C"/>
    <property type="match status" value="1"/>
</dbReference>
<dbReference type="InterPro" id="IPR036721">
    <property type="entry name" value="RCK_C_sf"/>
</dbReference>
<dbReference type="GO" id="GO:0006813">
    <property type="term" value="P:potassium ion transport"/>
    <property type="evidence" value="ECO:0007669"/>
    <property type="project" value="InterPro"/>
</dbReference>
<dbReference type="RefSeq" id="WP_264323636.1">
    <property type="nucleotide sequence ID" value="NZ_JADEXQ010000007.1"/>
</dbReference>
<evidence type="ECO:0000313" key="4">
    <source>
        <dbReference type="Proteomes" id="UP000625316"/>
    </source>
</evidence>
<dbReference type="PROSITE" id="PS51202">
    <property type="entry name" value="RCK_C"/>
    <property type="match status" value="1"/>
</dbReference>
<dbReference type="Gene3D" id="3.30.70.1450">
    <property type="entry name" value="Regulator of K+ conductance, C-terminal domain"/>
    <property type="match status" value="1"/>
</dbReference>
<dbReference type="InterPro" id="IPR050721">
    <property type="entry name" value="Trk_Ktr_HKT_K-transport"/>
</dbReference>
<dbReference type="Gene3D" id="3.40.50.720">
    <property type="entry name" value="NAD(P)-binding Rossmann-like Domain"/>
    <property type="match status" value="1"/>
</dbReference>